<feature type="region of interest" description="Disordered" evidence="1">
    <location>
        <begin position="44"/>
        <end position="75"/>
    </location>
</feature>
<feature type="signal peptide" evidence="2">
    <location>
        <begin position="1"/>
        <end position="20"/>
    </location>
</feature>
<feature type="compositionally biased region" description="Pro residues" evidence="1">
    <location>
        <begin position="66"/>
        <end position="75"/>
    </location>
</feature>
<keyword evidence="4" id="KW-1185">Reference proteome</keyword>
<comment type="caution">
    <text evidence="3">The sequence shown here is derived from an EMBL/GenBank/DDBJ whole genome shotgun (WGS) entry which is preliminary data.</text>
</comment>
<evidence type="ECO:0000256" key="2">
    <source>
        <dbReference type="SAM" id="SignalP"/>
    </source>
</evidence>
<evidence type="ECO:0000313" key="4">
    <source>
        <dbReference type="Proteomes" id="UP001610334"/>
    </source>
</evidence>
<evidence type="ECO:0008006" key="5">
    <source>
        <dbReference type="Google" id="ProtNLM"/>
    </source>
</evidence>
<dbReference type="EMBL" id="JBFXLT010000006">
    <property type="protein sequence ID" value="KAL2820733.1"/>
    <property type="molecule type" value="Genomic_DNA"/>
</dbReference>
<proteinExistence type="predicted"/>
<feature type="chain" id="PRO_5046265594" description="Secreted protein" evidence="2">
    <location>
        <begin position="21"/>
        <end position="121"/>
    </location>
</feature>
<protein>
    <recommendedName>
        <fullName evidence="5">Secreted protein</fullName>
    </recommendedName>
</protein>
<gene>
    <name evidence="3" type="ORF">BJX63DRAFT_282690</name>
</gene>
<name>A0ABR4HZ05_9EURO</name>
<organism evidence="3 4">
    <name type="scientific">Aspergillus granulosus</name>
    <dbReference type="NCBI Taxonomy" id="176169"/>
    <lineage>
        <taxon>Eukaryota</taxon>
        <taxon>Fungi</taxon>
        <taxon>Dikarya</taxon>
        <taxon>Ascomycota</taxon>
        <taxon>Pezizomycotina</taxon>
        <taxon>Eurotiomycetes</taxon>
        <taxon>Eurotiomycetidae</taxon>
        <taxon>Eurotiales</taxon>
        <taxon>Aspergillaceae</taxon>
        <taxon>Aspergillus</taxon>
        <taxon>Aspergillus subgen. Nidulantes</taxon>
    </lineage>
</organism>
<evidence type="ECO:0000313" key="3">
    <source>
        <dbReference type="EMBL" id="KAL2820733.1"/>
    </source>
</evidence>
<evidence type="ECO:0000256" key="1">
    <source>
        <dbReference type="SAM" id="MobiDB-lite"/>
    </source>
</evidence>
<accession>A0ABR4HZ05</accession>
<sequence>MAYSLKLELAAAAAAAAAAAVETKVKNQCKQERCVRGSLVLKPTRQSIHPSPGAATQLQSCSRSPFSPPLPPPSSPPPFLSSLPLRFFLLFPFLVLPWIDYSHLLWGSGCRALSSPLAPAR</sequence>
<dbReference type="Proteomes" id="UP001610334">
    <property type="component" value="Unassembled WGS sequence"/>
</dbReference>
<feature type="compositionally biased region" description="Polar residues" evidence="1">
    <location>
        <begin position="44"/>
        <end position="61"/>
    </location>
</feature>
<reference evidence="3 4" key="1">
    <citation type="submission" date="2024-07" db="EMBL/GenBank/DDBJ databases">
        <title>Section-level genome sequencing and comparative genomics of Aspergillus sections Usti and Cavernicolus.</title>
        <authorList>
            <consortium name="Lawrence Berkeley National Laboratory"/>
            <person name="Nybo J.L."/>
            <person name="Vesth T.C."/>
            <person name="Theobald S."/>
            <person name="Frisvad J.C."/>
            <person name="Larsen T.O."/>
            <person name="Kjaerboelling I."/>
            <person name="Rothschild-Mancinelli K."/>
            <person name="Lyhne E.K."/>
            <person name="Kogle M.E."/>
            <person name="Barry K."/>
            <person name="Clum A."/>
            <person name="Na H."/>
            <person name="Ledsgaard L."/>
            <person name="Lin J."/>
            <person name="Lipzen A."/>
            <person name="Kuo A."/>
            <person name="Riley R."/>
            <person name="Mondo S."/>
            <person name="Labutti K."/>
            <person name="Haridas S."/>
            <person name="Pangalinan J."/>
            <person name="Salamov A.A."/>
            <person name="Simmons B.A."/>
            <person name="Magnuson J.K."/>
            <person name="Chen J."/>
            <person name="Drula E."/>
            <person name="Henrissat B."/>
            <person name="Wiebenga A."/>
            <person name="Lubbers R.J."/>
            <person name="Gomes A.C."/>
            <person name="Makela M.R."/>
            <person name="Stajich J."/>
            <person name="Grigoriev I.V."/>
            <person name="Mortensen U.H."/>
            <person name="De Vries R.P."/>
            <person name="Baker S.E."/>
            <person name="Andersen M.R."/>
        </authorList>
    </citation>
    <scope>NUCLEOTIDE SEQUENCE [LARGE SCALE GENOMIC DNA]</scope>
    <source>
        <strain evidence="3 4">CBS 588.65</strain>
    </source>
</reference>
<keyword evidence="2" id="KW-0732">Signal</keyword>